<protein>
    <submittedName>
        <fullName evidence="5">Microcin ABC transporter ATP-binding protein</fullName>
    </submittedName>
</protein>
<dbReference type="EMBL" id="QGKM01000017">
    <property type="protein sequence ID" value="PWQ98252.1"/>
    <property type="molecule type" value="Genomic_DNA"/>
</dbReference>
<comment type="caution">
    <text evidence="5">The sequence shown here is derived from an EMBL/GenBank/DDBJ whole genome shotgun (WGS) entry which is preliminary data.</text>
</comment>
<dbReference type="GO" id="GO:0015833">
    <property type="term" value="P:peptide transport"/>
    <property type="evidence" value="ECO:0007669"/>
    <property type="project" value="InterPro"/>
</dbReference>
<keyword evidence="3 5" id="KW-0067">ATP-binding</keyword>
<dbReference type="SMART" id="SM00382">
    <property type="entry name" value="AAA"/>
    <property type="match status" value="2"/>
</dbReference>
<dbReference type="InterPro" id="IPR050319">
    <property type="entry name" value="ABC_transp_ATP-bind"/>
</dbReference>
<sequence>MGDEVNEVVKGVSLDVHRGETLAIVGESGSGKTVTAMSILKLLPSPPAQWPSGEIRYQGENVLALSESKLRAMRGYKVGVIFQEPMMSLNPLHTVGKQIAEVLKIHKGLSMIKAEPLILKWLERVGIESPKEKINSYPHQLSGGQQQRVMIAMALVNEPELLIADEPTTALDVTIQAQILDLINDLKQELGMSVLFITHDLAIVKRFSDRVVVMKSGEVMEQGDTEAIFAAPKHPYTQELLQTLHVRREDTIPDNAPELMQVNDLKVWFPIQKGLFRRTVGHVKAVDGISFSLKQGESLGIVGESGSGKTTLAHALLKLVKSEGDYRFEGNAMAGLDNNAMRPYRQSMQLIFQDPYGSLSPRMSIEEIIGEGLDIHNIGTAESRAAKVIETMELVELDPAWKNRYPNEFSGGQRQRIAIARALIMEPKLVILDEPTSALDRTIQLQVVDLLLKLQRQKGLTYIFITHDLMIVQAMCHNILVMRKGKVVEQGSTQVIFDTPKEDYTKELLSAAKL</sequence>
<gene>
    <name evidence="5" type="ORF">DKW60_08295</name>
</gene>
<dbReference type="FunFam" id="3.40.50.300:FF:000016">
    <property type="entry name" value="Oligopeptide ABC transporter ATP-binding component"/>
    <property type="match status" value="2"/>
</dbReference>
<evidence type="ECO:0000256" key="1">
    <source>
        <dbReference type="ARBA" id="ARBA00022448"/>
    </source>
</evidence>
<keyword evidence="6" id="KW-1185">Reference proteome</keyword>
<dbReference type="AlphaFoldDB" id="A0A317CPM2"/>
<dbReference type="PANTHER" id="PTHR43776">
    <property type="entry name" value="TRANSPORT ATP-BINDING PROTEIN"/>
    <property type="match status" value="1"/>
</dbReference>
<organism evidence="5 6">
    <name type="scientific">Leucothrix pacifica</name>
    <dbReference type="NCBI Taxonomy" id="1247513"/>
    <lineage>
        <taxon>Bacteria</taxon>
        <taxon>Pseudomonadati</taxon>
        <taxon>Pseudomonadota</taxon>
        <taxon>Gammaproteobacteria</taxon>
        <taxon>Thiotrichales</taxon>
        <taxon>Thiotrichaceae</taxon>
        <taxon>Leucothrix</taxon>
    </lineage>
</organism>
<dbReference type="CDD" id="cd03257">
    <property type="entry name" value="ABC_NikE_OppD_transporters"/>
    <property type="match status" value="2"/>
</dbReference>
<dbReference type="InterPro" id="IPR003593">
    <property type="entry name" value="AAA+_ATPase"/>
</dbReference>
<accession>A0A317CPM2</accession>
<dbReference type="SUPFAM" id="SSF52540">
    <property type="entry name" value="P-loop containing nucleoside triphosphate hydrolases"/>
    <property type="match status" value="2"/>
</dbReference>
<evidence type="ECO:0000313" key="5">
    <source>
        <dbReference type="EMBL" id="PWQ98252.1"/>
    </source>
</evidence>
<feature type="domain" description="ABC transporter" evidence="4">
    <location>
        <begin position="260"/>
        <end position="509"/>
    </location>
</feature>
<dbReference type="InterPro" id="IPR003439">
    <property type="entry name" value="ABC_transporter-like_ATP-bd"/>
</dbReference>
<dbReference type="InterPro" id="IPR013563">
    <property type="entry name" value="Oligopep_ABC_C"/>
</dbReference>
<dbReference type="OrthoDB" id="9784450at2"/>
<dbReference type="PROSITE" id="PS00211">
    <property type="entry name" value="ABC_TRANSPORTER_1"/>
    <property type="match status" value="2"/>
</dbReference>
<dbReference type="InterPro" id="IPR017871">
    <property type="entry name" value="ABC_transporter-like_CS"/>
</dbReference>
<feature type="domain" description="ABC transporter" evidence="4">
    <location>
        <begin position="1"/>
        <end position="241"/>
    </location>
</feature>
<evidence type="ECO:0000259" key="4">
    <source>
        <dbReference type="PROSITE" id="PS50893"/>
    </source>
</evidence>
<dbReference type="GO" id="GO:0016887">
    <property type="term" value="F:ATP hydrolysis activity"/>
    <property type="evidence" value="ECO:0007669"/>
    <property type="project" value="InterPro"/>
</dbReference>
<dbReference type="Gene3D" id="3.40.50.300">
    <property type="entry name" value="P-loop containing nucleotide triphosphate hydrolases"/>
    <property type="match status" value="2"/>
</dbReference>
<name>A0A317CPM2_9GAMM</name>
<proteinExistence type="predicted"/>
<dbReference type="Pfam" id="PF00005">
    <property type="entry name" value="ABC_tran"/>
    <property type="match status" value="2"/>
</dbReference>
<dbReference type="Proteomes" id="UP000245539">
    <property type="component" value="Unassembled WGS sequence"/>
</dbReference>
<keyword evidence="2" id="KW-0547">Nucleotide-binding</keyword>
<dbReference type="PROSITE" id="PS50893">
    <property type="entry name" value="ABC_TRANSPORTER_2"/>
    <property type="match status" value="2"/>
</dbReference>
<dbReference type="GO" id="GO:0055085">
    <property type="term" value="P:transmembrane transport"/>
    <property type="evidence" value="ECO:0007669"/>
    <property type="project" value="UniProtKB-ARBA"/>
</dbReference>
<reference evidence="5 6" key="1">
    <citation type="submission" date="2018-05" db="EMBL/GenBank/DDBJ databases">
        <title>Leucothrix arctica sp. nov., isolated from Arctic seawater.</title>
        <authorList>
            <person name="Choi A."/>
            <person name="Baek K."/>
        </authorList>
    </citation>
    <scope>NUCLEOTIDE SEQUENCE [LARGE SCALE GENOMIC DNA]</scope>
    <source>
        <strain evidence="5 6">JCM 18388</strain>
    </source>
</reference>
<dbReference type="GO" id="GO:0005524">
    <property type="term" value="F:ATP binding"/>
    <property type="evidence" value="ECO:0007669"/>
    <property type="project" value="UniProtKB-KW"/>
</dbReference>
<evidence type="ECO:0000256" key="2">
    <source>
        <dbReference type="ARBA" id="ARBA00022741"/>
    </source>
</evidence>
<evidence type="ECO:0000313" key="6">
    <source>
        <dbReference type="Proteomes" id="UP000245539"/>
    </source>
</evidence>
<dbReference type="NCBIfam" id="NF008453">
    <property type="entry name" value="PRK11308.1"/>
    <property type="match status" value="2"/>
</dbReference>
<evidence type="ECO:0000256" key="3">
    <source>
        <dbReference type="ARBA" id="ARBA00022840"/>
    </source>
</evidence>
<dbReference type="Pfam" id="PF08352">
    <property type="entry name" value="oligo_HPY"/>
    <property type="match status" value="1"/>
</dbReference>
<keyword evidence="1" id="KW-0813">Transport</keyword>
<dbReference type="NCBIfam" id="NF007739">
    <property type="entry name" value="PRK10419.1"/>
    <property type="match status" value="2"/>
</dbReference>
<dbReference type="InterPro" id="IPR027417">
    <property type="entry name" value="P-loop_NTPase"/>
</dbReference>